<protein>
    <submittedName>
        <fullName evidence="1">Uncharacterized protein</fullName>
    </submittedName>
</protein>
<dbReference type="Proteomes" id="UP000231987">
    <property type="component" value="Unassembled WGS sequence"/>
</dbReference>
<proteinExistence type="predicted"/>
<gene>
    <name evidence="1" type="ORF">CEJ86_31620</name>
</gene>
<evidence type="ECO:0000313" key="1">
    <source>
        <dbReference type="EMBL" id="PJR09236.1"/>
    </source>
</evidence>
<comment type="caution">
    <text evidence="1">The sequence shown here is derived from an EMBL/GenBank/DDBJ whole genome shotgun (WGS) entry which is preliminary data.</text>
</comment>
<accession>A0A2J0YTB9</accession>
<reference evidence="1 2" key="1">
    <citation type="submission" date="2017-06" db="EMBL/GenBank/DDBJ databases">
        <title>Ensifer strains isolated from leguminous trees and herbs display diverse denitrification phenotypes with some acting as strong N2O sinks.</title>
        <authorList>
            <person name="Woliy K."/>
            <person name="Mania D."/>
            <person name="Bakken L.R."/>
            <person name="Frostegard A."/>
        </authorList>
    </citation>
    <scope>NUCLEOTIDE SEQUENCE [LARGE SCALE GENOMIC DNA]</scope>
    <source>
        <strain evidence="1 2">AC50a</strain>
    </source>
</reference>
<evidence type="ECO:0000313" key="2">
    <source>
        <dbReference type="Proteomes" id="UP000231987"/>
    </source>
</evidence>
<sequence length="70" mass="7307">MHPLRLGRWGDIGDTVATGLDLSVESLGDVALGPVSQFLRDQIPGSQPTIPAIGRARAAKEGESLWVGLG</sequence>
<organism evidence="1 2">
    <name type="scientific">Rhizobium meliloti</name>
    <name type="common">Ensifer meliloti</name>
    <name type="synonym">Sinorhizobium meliloti</name>
    <dbReference type="NCBI Taxonomy" id="382"/>
    <lineage>
        <taxon>Bacteria</taxon>
        <taxon>Pseudomonadati</taxon>
        <taxon>Pseudomonadota</taxon>
        <taxon>Alphaproteobacteria</taxon>
        <taxon>Hyphomicrobiales</taxon>
        <taxon>Rhizobiaceae</taxon>
        <taxon>Sinorhizobium/Ensifer group</taxon>
        <taxon>Sinorhizobium</taxon>
    </lineage>
</organism>
<dbReference type="AlphaFoldDB" id="A0A2J0YTB9"/>
<name>A0A2J0YTB9_RHIML</name>
<dbReference type="EMBL" id="NJGD01000032">
    <property type="protein sequence ID" value="PJR09236.1"/>
    <property type="molecule type" value="Genomic_DNA"/>
</dbReference>